<dbReference type="Pfam" id="PF00561">
    <property type="entry name" value="Abhydrolase_1"/>
    <property type="match status" value="1"/>
</dbReference>
<keyword evidence="7 12" id="KW-1133">Transmembrane helix</keyword>
<proteinExistence type="inferred from homology"/>
<evidence type="ECO:0000256" key="8">
    <source>
        <dbReference type="ARBA" id="ARBA00023136"/>
    </source>
</evidence>
<evidence type="ECO:0000259" key="13">
    <source>
        <dbReference type="Pfam" id="PF00561"/>
    </source>
</evidence>
<evidence type="ECO:0000313" key="17">
    <source>
        <dbReference type="Proteomes" id="UP001224775"/>
    </source>
</evidence>
<evidence type="ECO:0000313" key="16">
    <source>
        <dbReference type="EMBL" id="KAK1734014.1"/>
    </source>
</evidence>
<dbReference type="PANTHER" id="PTHR48059">
    <property type="entry name" value="POLYGALACTURONASE INHIBITOR 1"/>
    <property type="match status" value="1"/>
</dbReference>
<dbReference type="SUPFAM" id="SSF52058">
    <property type="entry name" value="L domain-like"/>
    <property type="match status" value="4"/>
</dbReference>
<dbReference type="FunFam" id="3.80.10.10:FF:000400">
    <property type="entry name" value="Nuclear pore complex protein NUP107"/>
    <property type="match status" value="2"/>
</dbReference>
<dbReference type="InterPro" id="IPR032675">
    <property type="entry name" value="LRR_dom_sf"/>
</dbReference>
<dbReference type="SUPFAM" id="SSF52047">
    <property type="entry name" value="RNI-like"/>
    <property type="match status" value="2"/>
</dbReference>
<evidence type="ECO:0000256" key="5">
    <source>
        <dbReference type="ARBA" id="ARBA00022729"/>
    </source>
</evidence>
<organism evidence="16 17">
    <name type="scientific">Skeletonema marinoi</name>
    <dbReference type="NCBI Taxonomy" id="267567"/>
    <lineage>
        <taxon>Eukaryota</taxon>
        <taxon>Sar</taxon>
        <taxon>Stramenopiles</taxon>
        <taxon>Ochrophyta</taxon>
        <taxon>Bacillariophyta</taxon>
        <taxon>Coscinodiscophyceae</taxon>
        <taxon>Thalassiosirophycidae</taxon>
        <taxon>Thalassiosirales</taxon>
        <taxon>Skeletonemataceae</taxon>
        <taxon>Skeletonema</taxon>
        <taxon>Skeletonema marinoi-dohrnii complex</taxon>
    </lineage>
</organism>
<dbReference type="Gene3D" id="3.40.50.1820">
    <property type="entry name" value="alpha/beta hydrolase"/>
    <property type="match status" value="2"/>
</dbReference>
<dbReference type="SMART" id="SM00369">
    <property type="entry name" value="LRR_TYP"/>
    <property type="match status" value="18"/>
</dbReference>
<comment type="similarity">
    <text evidence="9">Belongs to the polygalacturonase-inhibiting protein family.</text>
</comment>
<feature type="domain" description="AB hydrolase-1" evidence="13">
    <location>
        <begin position="1561"/>
        <end position="1717"/>
    </location>
</feature>
<feature type="region of interest" description="Disordered" evidence="11">
    <location>
        <begin position="2325"/>
        <end position="2349"/>
    </location>
</feature>
<feature type="domain" description="AB hydrolase-1" evidence="15">
    <location>
        <begin position="2361"/>
        <end position="2589"/>
    </location>
</feature>
<dbReference type="Gene3D" id="3.80.10.10">
    <property type="entry name" value="Ribonuclease Inhibitor"/>
    <property type="match status" value="10"/>
</dbReference>
<dbReference type="PANTHER" id="PTHR48059:SF30">
    <property type="entry name" value="OS06G0587000 PROTEIN"/>
    <property type="match status" value="1"/>
</dbReference>
<gene>
    <name evidence="16" type="ORF">QTG54_015272</name>
</gene>
<evidence type="ECO:0000256" key="11">
    <source>
        <dbReference type="SAM" id="MobiDB-lite"/>
    </source>
</evidence>
<dbReference type="InterPro" id="IPR051848">
    <property type="entry name" value="PGIP"/>
</dbReference>
<evidence type="ECO:0000259" key="14">
    <source>
        <dbReference type="Pfam" id="PF08263"/>
    </source>
</evidence>
<feature type="domain" description="Leucine-rich repeat-containing N-terminal plant-type" evidence="14">
    <location>
        <begin position="1400"/>
        <end position="1439"/>
    </location>
</feature>
<dbReference type="InterPro" id="IPR029058">
    <property type="entry name" value="AB_hydrolase_fold"/>
</dbReference>
<keyword evidence="3" id="KW-0433">Leucine-rich repeat</keyword>
<dbReference type="InterPro" id="IPR000073">
    <property type="entry name" value="AB_hydrolase_1"/>
</dbReference>
<feature type="domain" description="Leucine-rich repeat-containing N-terminal plant-type" evidence="14">
    <location>
        <begin position="1809"/>
        <end position="1847"/>
    </location>
</feature>
<feature type="coiled-coil region" evidence="10">
    <location>
        <begin position="118"/>
        <end position="145"/>
    </location>
</feature>
<dbReference type="Pfam" id="PF00560">
    <property type="entry name" value="LRR_1"/>
    <property type="match status" value="17"/>
</dbReference>
<dbReference type="Pfam" id="PF08263">
    <property type="entry name" value="LRRNT_2"/>
    <property type="match status" value="7"/>
</dbReference>
<reference evidence="16" key="1">
    <citation type="submission" date="2023-06" db="EMBL/GenBank/DDBJ databases">
        <title>Survivors Of The Sea: Transcriptome response of Skeletonema marinoi to long-term dormancy.</title>
        <authorList>
            <person name="Pinder M.I.M."/>
            <person name="Kourtchenko O."/>
            <person name="Robertson E.K."/>
            <person name="Larsson T."/>
            <person name="Maumus F."/>
            <person name="Osuna-Cruz C.M."/>
            <person name="Vancaester E."/>
            <person name="Stenow R."/>
            <person name="Vandepoele K."/>
            <person name="Ploug H."/>
            <person name="Bruchert V."/>
            <person name="Godhe A."/>
            <person name="Topel M."/>
        </authorList>
    </citation>
    <scope>NUCLEOTIDE SEQUENCE</scope>
    <source>
        <strain evidence="16">R05AC</strain>
    </source>
</reference>
<dbReference type="FunFam" id="3.80.10.10:FF:000095">
    <property type="entry name" value="LRR receptor-like serine/threonine-protein kinase GSO1"/>
    <property type="match status" value="2"/>
</dbReference>
<dbReference type="FunFam" id="3.80.10.10:FF:000129">
    <property type="entry name" value="Leucine-rich repeat receptor-like kinase"/>
    <property type="match status" value="1"/>
</dbReference>
<dbReference type="InterPro" id="IPR001611">
    <property type="entry name" value="Leu-rich_rpt"/>
</dbReference>
<feature type="domain" description="Leucine-rich repeat-containing N-terminal plant-type" evidence="14">
    <location>
        <begin position="457"/>
        <end position="495"/>
    </location>
</feature>
<feature type="domain" description="Leucine-rich repeat-containing N-terminal plant-type" evidence="14">
    <location>
        <begin position="1146"/>
        <end position="1188"/>
    </location>
</feature>
<dbReference type="GO" id="GO:0009653">
    <property type="term" value="P:anatomical structure morphogenesis"/>
    <property type="evidence" value="ECO:0007669"/>
    <property type="project" value="UniProtKB-ARBA"/>
</dbReference>
<dbReference type="EMBL" id="JATAAI010000042">
    <property type="protein sequence ID" value="KAK1734014.1"/>
    <property type="molecule type" value="Genomic_DNA"/>
</dbReference>
<accession>A0AAD8XUU7</accession>
<keyword evidence="4 12" id="KW-0812">Transmembrane</keyword>
<feature type="domain" description="Leucine-rich repeat-containing N-terminal plant-type" evidence="14">
    <location>
        <begin position="855"/>
        <end position="893"/>
    </location>
</feature>
<evidence type="ECO:0000259" key="15">
    <source>
        <dbReference type="Pfam" id="PF12697"/>
    </source>
</evidence>
<evidence type="ECO:0000256" key="1">
    <source>
        <dbReference type="ARBA" id="ARBA00004196"/>
    </source>
</evidence>
<dbReference type="PROSITE" id="PS51450">
    <property type="entry name" value="LRR"/>
    <property type="match status" value="4"/>
</dbReference>
<feature type="region of interest" description="Disordered" evidence="11">
    <location>
        <begin position="185"/>
        <end position="215"/>
    </location>
</feature>
<evidence type="ECO:0000256" key="6">
    <source>
        <dbReference type="ARBA" id="ARBA00022737"/>
    </source>
</evidence>
<dbReference type="SMART" id="SM00365">
    <property type="entry name" value="LRR_SD22"/>
    <property type="match status" value="7"/>
</dbReference>
<evidence type="ECO:0000256" key="12">
    <source>
        <dbReference type="SAM" id="Phobius"/>
    </source>
</evidence>
<keyword evidence="17" id="KW-1185">Reference proteome</keyword>
<evidence type="ECO:0000256" key="4">
    <source>
        <dbReference type="ARBA" id="ARBA00022692"/>
    </source>
</evidence>
<comment type="caution">
    <text evidence="16">The sequence shown here is derived from an EMBL/GenBank/DDBJ whole genome shotgun (WGS) entry which is preliminary data.</text>
</comment>
<evidence type="ECO:0000256" key="10">
    <source>
        <dbReference type="SAM" id="Coils"/>
    </source>
</evidence>
<dbReference type="InterPro" id="IPR013210">
    <property type="entry name" value="LRR_N_plant-typ"/>
</dbReference>
<comment type="subcellular location">
    <subcellularLocation>
        <location evidence="1">Cell envelope</location>
    </subcellularLocation>
    <subcellularLocation>
        <location evidence="2">Membrane</location>
    </subcellularLocation>
</comment>
<feature type="domain" description="Leucine-rich repeat-containing N-terminal plant-type" evidence="14">
    <location>
        <begin position="2193"/>
        <end position="2234"/>
    </location>
</feature>
<feature type="transmembrane region" description="Helical" evidence="12">
    <location>
        <begin position="149"/>
        <end position="174"/>
    </location>
</feature>
<name>A0AAD8XUU7_9STRA</name>
<dbReference type="Proteomes" id="UP001224775">
    <property type="component" value="Unassembled WGS sequence"/>
</dbReference>
<evidence type="ECO:0000256" key="2">
    <source>
        <dbReference type="ARBA" id="ARBA00004370"/>
    </source>
</evidence>
<dbReference type="FunFam" id="3.80.10.10:FF:000363">
    <property type="entry name" value="Leucine-rich repeat family protein"/>
    <property type="match status" value="1"/>
</dbReference>
<keyword evidence="5" id="KW-0732">Signal</keyword>
<protein>
    <submittedName>
        <fullName evidence="16">Leucine-rich repeat protein</fullName>
    </submittedName>
</protein>
<feature type="domain" description="Leucine-rich repeat-containing N-terminal plant-type" evidence="14">
    <location>
        <begin position="1007"/>
        <end position="1053"/>
    </location>
</feature>
<sequence>MDDATFTPDTAAMNRRRLLEQLAIIRSLFCKESSADDDAATAAARNRNVVEGRAKEGVRLINDQMTAVSTELLLTVMSDMMLLRLLDGLGLEEGRAVPSSNAASDQQLMLMDAVTSEKKKKKKRAAAAAAKKKRYKRNKAAAKHKKIKLMSWLGGGLISLIMMIAFGSITMLIFPFSLIHQSDGSGEGEAPPALPPSASKSLRQKDHRSNYDESVSSDMDIISPLPAVGVVPLSILSPTSVGNRRMKSDEELRASPACLDTPGWTDKSGDGCDWLFYCPYACTSAGNLGPASEHCCFCEGGSRTCEDFRSKCQKYINVEGLGFEDGVVAPLCKRAESCSCEGVDHDFKIVTDMYSSVTLGLHNECKCDFWSRLCEDTGVGEACDYAAEYCCGDYKLKFIYGWDTIGKFDSLNSPACYCDFFNYAQNELGHSLKPKALNISEEFESPCGQPWIGNSEDERTSLEAIYKGTNGQNWTNNAGWMDDIDPCQWYGISCNGDGLVTSIDLRGNNLAGQFPVYTRNTDYLGNPVQENDWKWSKYGVANLYNLETLNLANNRLTGTIESWPLYTLASLTRFDVSGNQLSGDVDALITSSVTHADFSNNRFTSIQSFKKYKPSFQTLSFCDVSNNAIQNNATDLLHNIPPNIEEFFSSNNQFYGSLSSSLNNLPQLLRFNMSSNALSGSLPESFNNLPKLRQFDMSSNALSGELPDFADSLLSLQELDMSNQTNGLTGSIPENLWGFQYLKIMNLAGNKLAGTIPPMIGDMAVLEVLDLSDNLLESSIPSDLGNGNLKRLDLSNNGLTGTIPSQIGQLQGATILLKGNLFEDKTAPFSLCMLHRVEAFDLANNTTFCPFAVERNALSDFYDSTKGAEWTDRTKWLDEDEDASYCNWKGVTCEENRVTKLNLSNNDLSGRLSESIGNLTFIEELDLSDNDIKGSIPREIGLLSKLTYLRLTYNAFTGLIPEELGALQSLKTINLAGNDLSGSLPEDLCMLRNVKEFDLTNNSTYCPTERNALVDLYNSANGAEWTDRTNWLDLDGDADEYASICKWKGVTCDDMNQHVTELNLANNGLSGRLSESIGNLPFVEVLDLSDNDIKGSIPAQIGLLSNLTHVRLSNNDFIGTAPRSLCMLRSVEAFDLAQDMAFCPIERNALIEFYDSTKGANWTNRTNWLDGDEDEYASYCNWKGVTCDDTNRVTELNLTNNSLSGGLSKSIGDLAFIEVLDLSDNDIKGSIPTEIGLLSKLTHLRLSSNSFNGPIPEDLGRFLKTMNLAGNELTGLIPEDLGRFQSLKILNLAGNKLSGAIPPTIGDMTVLEVLELSSNSLSDQIPFQIGQLEGTLNHLDLSNNTLSGTIPSQIGLLQGASILLKDNLFEDKTSPLGLCMLHGVEAFDLAQDIKFCPIERNALSDFYDSAKGAEWTDRTNWLDGNEYASYCEWDGVTCDDTNQHVTELNLSNNGLSGRLSKSIGNLKFIEVLDLSDNDIKGSIPTEIGNLTNLTYLRLSYNAFTGAAPEGLGELAQLQLLQLQTNRITKIPNIPQLDENKYPIAYEVAATTNSNEDVITVPILLLNGFGVGSFHQHRLMRQLLVKQQNQQSKKRYVIYGIDYLGQGKSWPKDPQDGNSADEYQLGYSADMWLDQLASFVQEVVISPATDNEDSTTTATTTSNSIINNKVHLVGNSVGGYLATILTHKHPQLISSLTLLNATPVWGLNLPGWDGKLPAPAVPKAIGRQMFNLIRNEDVIRQYLEAAGYHPYLGRQALYLNSPTCYCDFVNYAQNEFGHTLKTKALNTTYSKEEEFVESCEDIWSTDIQDERTSLEAIYKGTNGQNWTNNDGWMNETLDYCEWYGISCDGDKRVTDIDLRDNNLAGQFPVYTRGLSVDEHLWKWSKYGLANLYSLKTLDLADNRLTGTIEYPPLYNLHSLTHFDVSGNLLSGEVNALVSPSLTYADFSNNRFTSMRRFEKYKGSFQTLRFCDVSNNTIQTNVTDIFGNIPTNIVQFVASNNQFIGSLPASLNNLPQLLRFNMSSNALSGSLPESFNNLPKLRQFDMSSNALSGSLPNFAGSISSLQELDMSNQTNGLTGSIPENLWGFQYLRIMNLAGNKLAGTIPPMIGDTTVLEVLELSSNSLSGQIPFQIGQLEDNGLTGMIPSQLGQLQGASVILEGNLFDNKTAPLSLCVLSSVEAFAFDLANDTSFCPPERNALNDIYDSAKGAEWTDRTNWLGGDEYTSYCDWKGVTCNEKNRVTELNLANNGLSGRLSESIGNLTFIEVLDLSDNDIKGSIPAQIGLLPDLTYLRLSYNAFTGAAPESLGELKQLQLLQLQTNRITKIPNIPQLDESQGKSWPKDPQDGNSADEYQLGYSADMWLDQLASFVQEVVISPATDNDDSTTTATTTSNSINNNKKVHLVGNSVGGYLATILTHKHPQLISSLTLLNATPVWGLNLPGWDGKLPAPAVPKAIARQMFNLIRNEDVIRQYLEAAYVRGEAFDGSFEDGGLPLGAKIRACTEGNGGHAAFASILWSAPASGISFYEALQQVPVDVLLLFGGDDPWCTEAVGKRMHVTLASRRDGEACRFVTLKNVGHCPNHEAPTAVAQVLMPWLDADDSEERRVVPLDSVSQIQEPWGEVVIREVSIEESESLGLVDRVVSSMVG</sequence>
<evidence type="ECO:0000256" key="7">
    <source>
        <dbReference type="ARBA" id="ARBA00022989"/>
    </source>
</evidence>
<keyword evidence="10" id="KW-0175">Coiled coil</keyword>
<evidence type="ECO:0000256" key="9">
    <source>
        <dbReference type="ARBA" id="ARBA00038043"/>
    </source>
</evidence>
<keyword evidence="6" id="KW-0677">Repeat</keyword>
<keyword evidence="8 12" id="KW-0472">Membrane</keyword>
<evidence type="ECO:0000256" key="3">
    <source>
        <dbReference type="ARBA" id="ARBA00022614"/>
    </source>
</evidence>
<dbReference type="InterPro" id="IPR003591">
    <property type="entry name" value="Leu-rich_rpt_typical-subtyp"/>
</dbReference>
<dbReference type="SUPFAM" id="SSF53474">
    <property type="entry name" value="alpha/beta-Hydrolases"/>
    <property type="match status" value="2"/>
</dbReference>
<feature type="compositionally biased region" description="Low complexity" evidence="11">
    <location>
        <begin position="188"/>
        <end position="201"/>
    </location>
</feature>
<dbReference type="Pfam" id="PF12697">
    <property type="entry name" value="Abhydrolase_6"/>
    <property type="match status" value="1"/>
</dbReference>
<dbReference type="GO" id="GO:0016020">
    <property type="term" value="C:membrane"/>
    <property type="evidence" value="ECO:0007669"/>
    <property type="project" value="UniProtKB-SubCell"/>
</dbReference>